<accession>A0ABU2NJE1</accession>
<proteinExistence type="predicted"/>
<gene>
    <name evidence="1" type="ORF">RM445_28975</name>
</gene>
<dbReference type="RefSeq" id="WP_311560044.1">
    <property type="nucleotide sequence ID" value="NZ_JAVREJ010000035.1"/>
</dbReference>
<comment type="caution">
    <text evidence="1">The sequence shown here is derived from an EMBL/GenBank/DDBJ whole genome shotgun (WGS) entry which is preliminary data.</text>
</comment>
<evidence type="ECO:0000313" key="1">
    <source>
        <dbReference type="EMBL" id="MDT0353533.1"/>
    </source>
</evidence>
<keyword evidence="2" id="KW-1185">Reference proteome</keyword>
<dbReference type="EMBL" id="JAVREJ010000035">
    <property type="protein sequence ID" value="MDT0353533.1"/>
    <property type="molecule type" value="Genomic_DNA"/>
</dbReference>
<sequence length="104" mass="11017">MRVDRRAGWPVAFRGSLAVAAGLTTWARLPGPRFQRLFPDIYCPAGDEPPDLHLRSLGAYRLVEGRGVLAGYSAAALLDADCAPHRDVPAEIPSPAAGSAPIPD</sequence>
<organism evidence="1 2">
    <name type="scientific">Pseudonocardia charpentierae</name>
    <dbReference type="NCBI Taxonomy" id="3075545"/>
    <lineage>
        <taxon>Bacteria</taxon>
        <taxon>Bacillati</taxon>
        <taxon>Actinomycetota</taxon>
        <taxon>Actinomycetes</taxon>
        <taxon>Pseudonocardiales</taxon>
        <taxon>Pseudonocardiaceae</taxon>
        <taxon>Pseudonocardia</taxon>
    </lineage>
</organism>
<dbReference type="Proteomes" id="UP001183202">
    <property type="component" value="Unassembled WGS sequence"/>
</dbReference>
<reference evidence="2" key="1">
    <citation type="submission" date="2023-07" db="EMBL/GenBank/DDBJ databases">
        <title>30 novel species of actinomycetes from the DSMZ collection.</title>
        <authorList>
            <person name="Nouioui I."/>
        </authorList>
    </citation>
    <scope>NUCLEOTIDE SEQUENCE [LARGE SCALE GENOMIC DNA]</scope>
    <source>
        <strain evidence="2">DSM 45834</strain>
    </source>
</reference>
<evidence type="ECO:0000313" key="2">
    <source>
        <dbReference type="Proteomes" id="UP001183202"/>
    </source>
</evidence>
<protein>
    <submittedName>
        <fullName evidence="1">Uncharacterized protein</fullName>
    </submittedName>
</protein>
<name>A0ABU2NJE1_9PSEU</name>